<evidence type="ECO:0000259" key="2">
    <source>
        <dbReference type="Pfam" id="PF00171"/>
    </source>
</evidence>
<protein>
    <recommendedName>
        <fullName evidence="2">Aldehyde dehydrogenase domain-containing protein</fullName>
    </recommendedName>
</protein>
<accession>A0A0B7K353</accession>
<dbReference type="GO" id="GO:0009450">
    <property type="term" value="P:gamma-aminobutyric acid catabolic process"/>
    <property type="evidence" value="ECO:0007669"/>
    <property type="project" value="TreeGrafter"/>
</dbReference>
<dbReference type="PANTHER" id="PTHR43353">
    <property type="entry name" value="SUCCINATE-SEMIALDEHYDE DEHYDROGENASE, MITOCHONDRIAL"/>
    <property type="match status" value="1"/>
</dbReference>
<organism evidence="3">
    <name type="scientific">Bionectria ochroleuca</name>
    <name type="common">Gliocladium roseum</name>
    <dbReference type="NCBI Taxonomy" id="29856"/>
    <lineage>
        <taxon>Eukaryota</taxon>
        <taxon>Fungi</taxon>
        <taxon>Dikarya</taxon>
        <taxon>Ascomycota</taxon>
        <taxon>Pezizomycotina</taxon>
        <taxon>Sordariomycetes</taxon>
        <taxon>Hypocreomycetidae</taxon>
        <taxon>Hypocreales</taxon>
        <taxon>Bionectriaceae</taxon>
        <taxon>Clonostachys</taxon>
    </lineage>
</organism>
<dbReference type="PANTHER" id="PTHR43353:SF6">
    <property type="entry name" value="CYTOPLASMIC ALDEHYDE DEHYDROGENASE (EUROFUNG)"/>
    <property type="match status" value="1"/>
</dbReference>
<dbReference type="Gene3D" id="3.40.605.10">
    <property type="entry name" value="Aldehyde Dehydrogenase, Chain A, domain 1"/>
    <property type="match status" value="1"/>
</dbReference>
<evidence type="ECO:0000256" key="1">
    <source>
        <dbReference type="ARBA" id="ARBA00023002"/>
    </source>
</evidence>
<dbReference type="Pfam" id="PF00171">
    <property type="entry name" value="Aldedh"/>
    <property type="match status" value="1"/>
</dbReference>
<dbReference type="InterPro" id="IPR016161">
    <property type="entry name" value="Ald_DH/histidinol_DH"/>
</dbReference>
<gene>
    <name evidence="3" type="ORF">BN869_000005387_1</name>
</gene>
<dbReference type="InterPro" id="IPR016162">
    <property type="entry name" value="Ald_DH_N"/>
</dbReference>
<dbReference type="InterPro" id="IPR015590">
    <property type="entry name" value="Aldehyde_DH_dom"/>
</dbReference>
<sequence length="486" mass="51739">MATPALQDDAGHLVVPCMINGKHVIQPSRASFPVVSARTQEALHYGQTSTVEMAVKAVESADATFKVYKKTLVDERRRLLLRAADIFERRSDEAMHRQMTETSCEEPWARFNVMATVRAVREAAHAARAALTGDLPPSTSGVPLLVQKEPVGPVLMIVPWNGALILGARGIASALAAGCTVVFKASELCPWTHSFLVETFLEAGFPAGSIHFIMSDRTAAAEVTEAVIAHPALRKVEFIGSALVGRAIGVTAAKHLKPIIMELGDQSPAIVLEDANLAKAATLCATGAQMLHGQVCFGTERVIVHSSIKDKFSSLLADAFRNNPVSGSAITVAFANKAQQVVDDAVKRGAKLIYGDNKLVGASVGPTILTDVDPESLISKNEAFAPTLFVVAVDSDEEAIAEANSREGGLSASIFTSNYERGLRIASELEFGQVQLNQSTLNADALGPLAGWKGSGWGSHAGRYGIELFLQHRAIFLFPSEGANPH</sequence>
<dbReference type="GO" id="GO:0004777">
    <property type="term" value="F:succinate-semialdehyde dehydrogenase (NAD+) activity"/>
    <property type="evidence" value="ECO:0007669"/>
    <property type="project" value="TreeGrafter"/>
</dbReference>
<name>A0A0B7K353_BIOOC</name>
<dbReference type="InterPro" id="IPR016163">
    <property type="entry name" value="Ald_DH_C"/>
</dbReference>
<reference evidence="3" key="1">
    <citation type="submission" date="2015-01" db="EMBL/GenBank/DDBJ databases">
        <authorList>
            <person name="Durling Mikael"/>
        </authorList>
    </citation>
    <scope>NUCLEOTIDE SEQUENCE</scope>
</reference>
<keyword evidence="1" id="KW-0560">Oxidoreductase</keyword>
<evidence type="ECO:0000313" key="3">
    <source>
        <dbReference type="EMBL" id="CEO49330.1"/>
    </source>
</evidence>
<proteinExistence type="predicted"/>
<dbReference type="InterPro" id="IPR050740">
    <property type="entry name" value="Aldehyde_DH_Superfamily"/>
</dbReference>
<dbReference type="EMBL" id="CDPU01000013">
    <property type="protein sequence ID" value="CEO49330.1"/>
    <property type="molecule type" value="Genomic_DNA"/>
</dbReference>
<dbReference type="AlphaFoldDB" id="A0A0B7K353"/>
<dbReference type="SUPFAM" id="SSF53720">
    <property type="entry name" value="ALDH-like"/>
    <property type="match status" value="1"/>
</dbReference>
<feature type="domain" description="Aldehyde dehydrogenase" evidence="2">
    <location>
        <begin position="30"/>
        <end position="474"/>
    </location>
</feature>
<dbReference type="Gene3D" id="3.40.309.10">
    <property type="entry name" value="Aldehyde Dehydrogenase, Chain A, domain 2"/>
    <property type="match status" value="1"/>
</dbReference>